<evidence type="ECO:0000313" key="2">
    <source>
        <dbReference type="EMBL" id="WNM56479.1"/>
    </source>
</evidence>
<evidence type="ECO:0000313" key="3">
    <source>
        <dbReference type="Proteomes" id="UP001302719"/>
    </source>
</evidence>
<keyword evidence="3" id="KW-1185">Reference proteome</keyword>
<evidence type="ECO:0000256" key="1">
    <source>
        <dbReference type="SAM" id="Phobius"/>
    </source>
</evidence>
<dbReference type="Pfam" id="PF13430">
    <property type="entry name" value="DUF4112"/>
    <property type="match status" value="1"/>
</dbReference>
<dbReference type="PANTHER" id="PTHR35519">
    <property type="entry name" value="MEMBRANE PROTEINS"/>
    <property type="match status" value="1"/>
</dbReference>
<sequence>MVRNSRKFELAKHLAEILDRRFTIPGTSIRIGLDPILGLIPGVGDALAGLAGSVILVVAAQSQLPRIVLIRMSLNIAINSVVGAIPILGDLFSVWFKSNVKNVELLERYAVGDRPSSTTGDWVFVIGLLLVVALVIAGTVVGILWLLMRIWEILQGMQ</sequence>
<feature type="transmembrane region" description="Helical" evidence="1">
    <location>
        <begin position="36"/>
        <end position="60"/>
    </location>
</feature>
<protein>
    <submittedName>
        <fullName evidence="2">DUF4112 domain-containing protein</fullName>
    </submittedName>
</protein>
<proteinExistence type="predicted"/>
<keyword evidence="1" id="KW-0812">Transmembrane</keyword>
<feature type="transmembrane region" description="Helical" evidence="1">
    <location>
        <begin position="122"/>
        <end position="148"/>
    </location>
</feature>
<gene>
    <name evidence="2" type="ORF">PP769_10845</name>
</gene>
<dbReference type="KEGG" id="nall:PP769_10845"/>
<feature type="transmembrane region" description="Helical" evidence="1">
    <location>
        <begin position="72"/>
        <end position="96"/>
    </location>
</feature>
<dbReference type="EMBL" id="CP116967">
    <property type="protein sequence ID" value="WNM56479.1"/>
    <property type="molecule type" value="Genomic_DNA"/>
</dbReference>
<accession>A0AA96GCZ1</accession>
<reference evidence="2 3" key="1">
    <citation type="submission" date="2023-01" db="EMBL/GenBank/DDBJ databases">
        <title>Cultivation and genomic characterization of new, ubiquitous marine nitrite-oxidizing bacteria from the Nitrospirales.</title>
        <authorList>
            <person name="Mueller A.J."/>
            <person name="Daebeler A."/>
            <person name="Herbold C.W."/>
            <person name="Kirkegaard R.H."/>
            <person name="Daims H."/>
        </authorList>
    </citation>
    <scope>NUCLEOTIDE SEQUENCE [LARGE SCALE GENOMIC DNA]</scope>
    <source>
        <strain evidence="2 3">VA</strain>
    </source>
</reference>
<organism evidence="2 3">
    <name type="scientific">Candidatus Nitrospira allomarina</name>
    <dbReference type="NCBI Taxonomy" id="3020900"/>
    <lineage>
        <taxon>Bacteria</taxon>
        <taxon>Pseudomonadati</taxon>
        <taxon>Nitrospirota</taxon>
        <taxon>Nitrospiria</taxon>
        <taxon>Nitrospirales</taxon>
        <taxon>Nitrospiraceae</taxon>
        <taxon>Nitrospira</taxon>
    </lineage>
</organism>
<dbReference type="AlphaFoldDB" id="A0AA96GCZ1"/>
<dbReference type="RefSeq" id="WP_312640070.1">
    <property type="nucleotide sequence ID" value="NZ_CP116967.1"/>
</dbReference>
<dbReference type="InterPro" id="IPR025187">
    <property type="entry name" value="DUF4112"/>
</dbReference>
<dbReference type="PANTHER" id="PTHR35519:SF2">
    <property type="entry name" value="PH DOMAIN PROTEIN"/>
    <property type="match status" value="1"/>
</dbReference>
<dbReference type="Proteomes" id="UP001302719">
    <property type="component" value="Chromosome"/>
</dbReference>
<name>A0AA96GCZ1_9BACT</name>
<keyword evidence="1" id="KW-1133">Transmembrane helix</keyword>
<keyword evidence="1" id="KW-0472">Membrane</keyword>